<name>A0A3S7UWL2_9BACT</name>
<dbReference type="AlphaFoldDB" id="A0A3S7UWL2"/>
<sequence length="370" mass="40086">MLGTGVALLGGMTARAALAKLLRSPNLAWLFAVMVPAVALSVSLNSQPQPEPLWTVDDLPATPAMADNGWVLLDTAAFEVELPAELRALVVGDIPADPAFWSQVEAQAPALDELMNRLDVREALARLDIARGRPAFVDDCEADERCGTAGWMNLHRLAMLAVLQRELQGDHRGAMALVRGLVVFDRTYLEQPPSSLAVLVGIHNLRGALTLSERLLERAEGELVQQEARALRAAVAAVDVDTRVLQPMLMREYLLLDGSLDDPSDPRYGVAAKQAGTSSWFVDRAETRRMLAERYRRRSACAGVGDIACALGIDEAALDASPGWWLENPGGKRMLQSWQFWTPSAAEGLYDSLGRIASSRLRIIGSGEAG</sequence>
<dbReference type="EMBL" id="MH908895">
    <property type="protein sequence ID" value="AYM53151.1"/>
    <property type="molecule type" value="Genomic_DNA"/>
</dbReference>
<reference evidence="1" key="1">
    <citation type="journal article" date="2018" name="J. Ind. Microbiol. Biotechnol.">
        <title>Genome mining reveals uncommon alkylpyrones as type III PKS products from myxobacteria.</title>
        <authorList>
            <person name="Hug J.J."/>
            <person name="Panter F."/>
            <person name="Krug D."/>
            <person name="Muller R."/>
        </authorList>
    </citation>
    <scope>NUCLEOTIDE SEQUENCE</scope>
    <source>
        <strain evidence="1">MNa10638</strain>
    </source>
</reference>
<organism evidence="1">
    <name type="scientific">Pseudenhygromyxa salsuginis</name>
    <dbReference type="NCBI Taxonomy" id="442868"/>
    <lineage>
        <taxon>Bacteria</taxon>
        <taxon>Pseudomonadati</taxon>
        <taxon>Myxococcota</taxon>
        <taxon>Polyangia</taxon>
        <taxon>Nannocystales</taxon>
        <taxon>Nannocystaceae</taxon>
        <taxon>Pseudenhygromyxa</taxon>
    </lineage>
</organism>
<evidence type="ECO:0000313" key="1">
    <source>
        <dbReference type="EMBL" id="AYM53151.1"/>
    </source>
</evidence>
<accession>A0A3S7UWL2</accession>
<proteinExistence type="predicted"/>
<protein>
    <submittedName>
        <fullName evidence="1">Uncharacterized protein</fullName>
    </submittedName>
</protein>